<dbReference type="PIRSF" id="PIRSF000538">
    <property type="entry name" value="GlpK"/>
    <property type="match status" value="1"/>
</dbReference>
<name>A0A4Q7TJY7_9MICO</name>
<sequence>MVDKFHVAAVDLGATSGRVMVATIGPERLDMTEVARFPNGPVRAGDALHWDIEALRGHVMAGLRAALAEHPDIASIGIDSWAVDYGLVAGGELLRAPFHYRDERCAGGVEAVHATVAPAELYAATGLQHLPFNTVFQLAAEGESLADAEQLLLIPDLFAWWLTGRAVAERTNASTTALLDPRTGQWHEGLIEQLGFPRSLFPPLVAPGDEIGTLTSDARGELATTATVRVTAVGSHDTASAVLAVPMTRPDAAYVSCGTWGLVGLELDEPVMTEAAREANFTNEGGVDGTVRFLHNVTGLWLLSESIRSWEAEGGPVDLSTLLAHAARVSEPVPVFDANDPRLAAPGDMPRRIAGVIAESGDDVPVTRAAFARSILESLAAAFAEAVHTAARLAGRDVGVIHVVGGGALNALLCQLTADRAGMPVLAGPVEATALGNVLVQARSLGLAGSRAELRELVARSHPPQRYEPRR</sequence>
<dbReference type="GO" id="GO:0019301">
    <property type="term" value="P:rhamnose catabolic process"/>
    <property type="evidence" value="ECO:0007669"/>
    <property type="project" value="InterPro"/>
</dbReference>
<dbReference type="InterPro" id="IPR018484">
    <property type="entry name" value="FGGY_N"/>
</dbReference>
<proteinExistence type="inferred from homology"/>
<evidence type="ECO:0000256" key="4">
    <source>
        <dbReference type="ARBA" id="ARBA00022777"/>
    </source>
</evidence>
<dbReference type="RefSeq" id="WP_130282669.1">
    <property type="nucleotide sequence ID" value="NZ_SGXT01000015.1"/>
</dbReference>
<keyword evidence="6" id="KW-1015">Disulfide bond</keyword>
<keyword evidence="5" id="KW-0067">ATP-binding</keyword>
<dbReference type="OrthoDB" id="9761504at2"/>
<protein>
    <submittedName>
        <fullName evidence="10">Rhamnulokinase</fullName>
    </submittedName>
</protein>
<keyword evidence="2" id="KW-0808">Transferase</keyword>
<gene>
    <name evidence="10" type="ORF">EV140_1542</name>
</gene>
<organism evidence="10 11">
    <name type="scientific">Microcella alkaliphila</name>
    <dbReference type="NCBI Taxonomy" id="279828"/>
    <lineage>
        <taxon>Bacteria</taxon>
        <taxon>Bacillati</taxon>
        <taxon>Actinomycetota</taxon>
        <taxon>Actinomycetes</taxon>
        <taxon>Micrococcales</taxon>
        <taxon>Microbacteriaceae</taxon>
        <taxon>Microcella</taxon>
    </lineage>
</organism>
<dbReference type="GO" id="GO:0004370">
    <property type="term" value="F:glycerol kinase activity"/>
    <property type="evidence" value="ECO:0007669"/>
    <property type="project" value="TreeGrafter"/>
</dbReference>
<comment type="similarity">
    <text evidence="1">Belongs to the FGGY kinase family.</text>
</comment>
<dbReference type="GO" id="GO:0005829">
    <property type="term" value="C:cytosol"/>
    <property type="evidence" value="ECO:0007669"/>
    <property type="project" value="TreeGrafter"/>
</dbReference>
<dbReference type="AlphaFoldDB" id="A0A4Q7TJY7"/>
<dbReference type="PANTHER" id="PTHR10196:SF93">
    <property type="entry name" value="L-RHAMNULOKINASE"/>
    <property type="match status" value="1"/>
</dbReference>
<evidence type="ECO:0000256" key="7">
    <source>
        <dbReference type="ARBA" id="ARBA00023308"/>
    </source>
</evidence>
<evidence type="ECO:0000259" key="8">
    <source>
        <dbReference type="Pfam" id="PF00370"/>
    </source>
</evidence>
<accession>A0A4Q7TJY7</accession>
<dbReference type="SUPFAM" id="SSF53067">
    <property type="entry name" value="Actin-like ATPase domain"/>
    <property type="match status" value="2"/>
</dbReference>
<dbReference type="Pfam" id="PF02782">
    <property type="entry name" value="FGGY_C"/>
    <property type="match status" value="1"/>
</dbReference>
<evidence type="ECO:0000256" key="5">
    <source>
        <dbReference type="ARBA" id="ARBA00022840"/>
    </source>
</evidence>
<evidence type="ECO:0000256" key="2">
    <source>
        <dbReference type="ARBA" id="ARBA00022679"/>
    </source>
</evidence>
<evidence type="ECO:0000259" key="9">
    <source>
        <dbReference type="Pfam" id="PF02782"/>
    </source>
</evidence>
<dbReference type="InterPro" id="IPR000577">
    <property type="entry name" value="Carb_kinase_FGGY"/>
</dbReference>
<evidence type="ECO:0000313" key="10">
    <source>
        <dbReference type="EMBL" id="RZT59562.1"/>
    </source>
</evidence>
<keyword evidence="7" id="KW-0684">Rhamnose metabolism</keyword>
<feature type="domain" description="Carbohydrate kinase FGGY N-terminal" evidence="8">
    <location>
        <begin position="9"/>
        <end position="243"/>
    </location>
</feature>
<evidence type="ECO:0000256" key="3">
    <source>
        <dbReference type="ARBA" id="ARBA00022741"/>
    </source>
</evidence>
<keyword evidence="4 10" id="KW-0418">Kinase</keyword>
<dbReference type="GO" id="GO:0006071">
    <property type="term" value="P:glycerol metabolic process"/>
    <property type="evidence" value="ECO:0007669"/>
    <property type="project" value="TreeGrafter"/>
</dbReference>
<dbReference type="CDD" id="cd07771">
    <property type="entry name" value="ASKHA_NBD_FGGY_RhaB-like"/>
    <property type="match status" value="1"/>
</dbReference>
<dbReference type="InterPro" id="IPR043129">
    <property type="entry name" value="ATPase_NBD"/>
</dbReference>
<dbReference type="PANTHER" id="PTHR10196">
    <property type="entry name" value="SUGAR KINASE"/>
    <property type="match status" value="1"/>
</dbReference>
<keyword evidence="3" id="KW-0547">Nucleotide-binding</keyword>
<evidence type="ECO:0000313" key="11">
    <source>
        <dbReference type="Proteomes" id="UP000292408"/>
    </source>
</evidence>
<dbReference type="Gene3D" id="3.30.420.40">
    <property type="match status" value="2"/>
</dbReference>
<evidence type="ECO:0000256" key="6">
    <source>
        <dbReference type="ARBA" id="ARBA00023157"/>
    </source>
</evidence>
<dbReference type="Proteomes" id="UP000292408">
    <property type="component" value="Unassembled WGS sequence"/>
</dbReference>
<dbReference type="Pfam" id="PF00370">
    <property type="entry name" value="FGGY_N"/>
    <property type="match status" value="1"/>
</dbReference>
<dbReference type="GO" id="GO:0008993">
    <property type="term" value="F:rhamnulokinase activity"/>
    <property type="evidence" value="ECO:0007669"/>
    <property type="project" value="InterPro"/>
</dbReference>
<dbReference type="InterPro" id="IPR018485">
    <property type="entry name" value="FGGY_C"/>
</dbReference>
<evidence type="ECO:0000256" key="1">
    <source>
        <dbReference type="ARBA" id="ARBA00009156"/>
    </source>
</evidence>
<dbReference type="EMBL" id="SGXT01000015">
    <property type="protein sequence ID" value="RZT59562.1"/>
    <property type="molecule type" value="Genomic_DNA"/>
</dbReference>
<feature type="domain" description="Carbohydrate kinase FGGY C-terminal" evidence="9">
    <location>
        <begin position="253"/>
        <end position="444"/>
    </location>
</feature>
<keyword evidence="11" id="KW-1185">Reference proteome</keyword>
<reference evidence="10 11" key="1">
    <citation type="journal article" date="2015" name="Stand. Genomic Sci.">
        <title>Genomic Encyclopedia of Bacterial and Archaeal Type Strains, Phase III: the genomes of soil and plant-associated and newly described type strains.</title>
        <authorList>
            <person name="Whitman W.B."/>
            <person name="Woyke T."/>
            <person name="Klenk H.P."/>
            <person name="Zhou Y."/>
            <person name="Lilburn T.G."/>
            <person name="Beck B.J."/>
            <person name="De Vos P."/>
            <person name="Vandamme P."/>
            <person name="Eisen J.A."/>
            <person name="Garrity G."/>
            <person name="Hugenholtz P."/>
            <person name="Kyrpides N.C."/>
        </authorList>
    </citation>
    <scope>NUCLEOTIDE SEQUENCE [LARGE SCALE GENOMIC DNA]</scope>
    <source>
        <strain evidence="10 11">AC4r</strain>
    </source>
</reference>
<dbReference type="GO" id="GO:0005524">
    <property type="term" value="F:ATP binding"/>
    <property type="evidence" value="ECO:0007669"/>
    <property type="project" value="UniProtKB-KW"/>
</dbReference>
<dbReference type="InterPro" id="IPR013449">
    <property type="entry name" value="Rhamnulokinase"/>
</dbReference>
<comment type="caution">
    <text evidence="10">The sequence shown here is derived from an EMBL/GenBank/DDBJ whole genome shotgun (WGS) entry which is preliminary data.</text>
</comment>